<evidence type="ECO:0000313" key="1">
    <source>
        <dbReference type="EMBL" id="GAA53266.1"/>
    </source>
</evidence>
<accession>G7YJY3</accession>
<dbReference type="EMBL" id="DF143456">
    <property type="protein sequence ID" value="GAA53266.1"/>
    <property type="molecule type" value="Genomic_DNA"/>
</dbReference>
<reference key="2">
    <citation type="submission" date="2011-10" db="EMBL/GenBank/DDBJ databases">
        <title>The genome and transcriptome sequence of Clonorchis sinensis provide insights into the carcinogenic liver fluke.</title>
        <authorList>
            <person name="Wang X."/>
            <person name="Huang Y."/>
            <person name="Chen W."/>
            <person name="Liu H."/>
            <person name="Guo L."/>
            <person name="Chen Y."/>
            <person name="Luo F."/>
            <person name="Zhou W."/>
            <person name="Sun J."/>
            <person name="Mao Q."/>
            <person name="Liang P."/>
            <person name="Zhou C."/>
            <person name="Tian Y."/>
            <person name="Men J."/>
            <person name="Lv X."/>
            <person name="Huang L."/>
            <person name="Zhou J."/>
            <person name="Hu Y."/>
            <person name="Li R."/>
            <person name="Zhang F."/>
            <person name="Lei H."/>
            <person name="Li X."/>
            <person name="Hu X."/>
            <person name="Liang C."/>
            <person name="Xu J."/>
            <person name="Wu Z."/>
            <person name="Yu X."/>
        </authorList>
    </citation>
    <scope>NUCLEOTIDE SEQUENCE</scope>
    <source>
        <strain>Henan</strain>
    </source>
</reference>
<sequence>MCNQWKVMSVEYAFSLDGDKGSNPTITPKEINSKILQKVKYFAIRDRQEAVEFSESVNYVTIEDSKIAGNKNRKLRCQDNGYFTGTCGSGPLHTELSAERFGFCLLSFGAHR</sequence>
<keyword evidence="2" id="KW-1185">Reference proteome</keyword>
<dbReference type="Proteomes" id="UP000008909">
    <property type="component" value="Unassembled WGS sequence"/>
</dbReference>
<name>G7YJY3_CLOSI</name>
<evidence type="ECO:0000313" key="2">
    <source>
        <dbReference type="Proteomes" id="UP000008909"/>
    </source>
</evidence>
<proteinExistence type="predicted"/>
<gene>
    <name evidence="1" type="ORF">CLF_109913</name>
</gene>
<protein>
    <submittedName>
        <fullName evidence="1">Uncharacterized protein</fullName>
    </submittedName>
</protein>
<reference evidence="1" key="1">
    <citation type="journal article" date="2011" name="Genome Biol.">
        <title>The draft genome of the carcinogenic human liver fluke Clonorchis sinensis.</title>
        <authorList>
            <person name="Wang X."/>
            <person name="Chen W."/>
            <person name="Huang Y."/>
            <person name="Sun J."/>
            <person name="Men J."/>
            <person name="Liu H."/>
            <person name="Luo F."/>
            <person name="Guo L."/>
            <person name="Lv X."/>
            <person name="Deng C."/>
            <person name="Zhou C."/>
            <person name="Fan Y."/>
            <person name="Li X."/>
            <person name="Huang L."/>
            <person name="Hu Y."/>
            <person name="Liang C."/>
            <person name="Hu X."/>
            <person name="Xu J."/>
            <person name="Yu X."/>
        </authorList>
    </citation>
    <scope>NUCLEOTIDE SEQUENCE [LARGE SCALE GENOMIC DNA]</scope>
    <source>
        <strain evidence="1">Henan</strain>
    </source>
</reference>
<dbReference type="AlphaFoldDB" id="G7YJY3"/>
<organism evidence="1 2">
    <name type="scientific">Clonorchis sinensis</name>
    <name type="common">Chinese liver fluke</name>
    <dbReference type="NCBI Taxonomy" id="79923"/>
    <lineage>
        <taxon>Eukaryota</taxon>
        <taxon>Metazoa</taxon>
        <taxon>Spiralia</taxon>
        <taxon>Lophotrochozoa</taxon>
        <taxon>Platyhelminthes</taxon>
        <taxon>Trematoda</taxon>
        <taxon>Digenea</taxon>
        <taxon>Opisthorchiida</taxon>
        <taxon>Opisthorchiata</taxon>
        <taxon>Opisthorchiidae</taxon>
        <taxon>Clonorchis</taxon>
    </lineage>
</organism>